<evidence type="ECO:0000256" key="3">
    <source>
        <dbReference type="ARBA" id="ARBA00022505"/>
    </source>
</evidence>
<dbReference type="OrthoDB" id="9759518at2"/>
<dbReference type="InterPro" id="IPR006656">
    <property type="entry name" value="Mopterin_OxRdtase"/>
</dbReference>
<keyword evidence="6" id="KW-0560">Oxidoreductase</keyword>
<evidence type="ECO:0000256" key="1">
    <source>
        <dbReference type="ARBA" id="ARBA00001942"/>
    </source>
</evidence>
<accession>A0A542ZPS2</accession>
<dbReference type="AlphaFoldDB" id="A0A542ZPS2"/>
<dbReference type="PROSITE" id="PS00932">
    <property type="entry name" value="MOLYBDOPTERIN_PROK_3"/>
    <property type="match status" value="1"/>
</dbReference>
<dbReference type="InterPro" id="IPR006655">
    <property type="entry name" value="Mopterin_OxRdtase_prok_CS"/>
</dbReference>
<dbReference type="Pfam" id="PF00384">
    <property type="entry name" value="Molybdopterin"/>
    <property type="match status" value="1"/>
</dbReference>
<keyword evidence="8" id="KW-0411">Iron-sulfur</keyword>
<comment type="similarity">
    <text evidence="2">Belongs to the prokaryotic molybdopterin-containing oxidoreductase family.</text>
</comment>
<evidence type="ECO:0000256" key="4">
    <source>
        <dbReference type="ARBA" id="ARBA00022723"/>
    </source>
</evidence>
<dbReference type="PROSITE" id="PS51318">
    <property type="entry name" value="TAT"/>
    <property type="match status" value="1"/>
</dbReference>
<dbReference type="PROSITE" id="PS00490">
    <property type="entry name" value="MOLYBDOPTERIN_PROK_2"/>
    <property type="match status" value="1"/>
</dbReference>
<dbReference type="EMBL" id="VFOR01000001">
    <property type="protein sequence ID" value="TQL62358.1"/>
    <property type="molecule type" value="Genomic_DNA"/>
</dbReference>
<keyword evidence="7" id="KW-0408">Iron</keyword>
<dbReference type="PROSITE" id="PS51669">
    <property type="entry name" value="4FE4S_MOW_BIS_MGD"/>
    <property type="match status" value="1"/>
</dbReference>
<dbReference type="GO" id="GO:0030288">
    <property type="term" value="C:outer membrane-bounded periplasmic space"/>
    <property type="evidence" value="ECO:0007669"/>
    <property type="project" value="TreeGrafter"/>
</dbReference>
<sequence length="817" mass="90639">MSVGAMSRRTFNKWAGAVAGTTALVGAAGWESRHAATPAAADGLASADRTVWNACIVNCGSRCPLRVQVKSVDGEDRVVRLLPDNTGDDELMTRNIKACVRGRNMRERLYSPDRIKYPMKRKEGTKRGDGEWEQISWDEAATLFAEKLKGVYEKYGPEAVHRMYGSGTWNSHINYKVMWRLLNAAGGQLMYYGNYSFSQLHTANKYHYGEYGESPSNSFEDSIENSKLLVLWGNNPQETRMSGGGALFTSLAASRKEGLKIIVIDPIHSDTAALLADEWIALRPGSDAALVAGIVHVLLENDLHDQKFLDKYCVGFDEKHMPDGVPKNLSYRSYIEGKGADGVEKTPEWAAEITGVPADTIRELALELGNTSPVNITQGWGLQRQANGEANCRAVYTLAAVLGQIGIPGGGNGGRDGYFWPLSESLPDLADDNTTEAQISCFGWLDAIQFGSTMTETQDGIRGVEKLSTDLKFLVAMGSNVLQSQHADVQQVREILKDESKLEFLVYIDNQFTRSAEMADLVLPDCTQFERWDLVPSEYTGDMTYLLMCEPAVEPLYESMSGYDMCALIADKLGIKDKYTEGRSLQEWTEHLYELSRESIPDLPSFEEFRKQGVHRYYSPDGLTVSMKDFRKDPKANKLETPSGLIEIFSKDLYEMDKTWTFRNKRKGDRIAALPEFIDTWEGPLEASAGGKYPIQLIGHHFKGRTHSTYANLPHSKALHPQVLWINSSDAAERGIKHGDMVEVFNDRGRVHIPARVTPRIRPGVASLPQGAWFNFEEKKGIDTGGAVNTLSSLHPAPLAKGGAQHTSLAQIKKVED</sequence>
<dbReference type="CDD" id="cd02794">
    <property type="entry name" value="MopB_CT_DmsA-EC"/>
    <property type="match status" value="1"/>
</dbReference>
<reference evidence="10 11" key="1">
    <citation type="submission" date="2019-06" db="EMBL/GenBank/DDBJ databases">
        <title>Sequencing the genomes of 1000 actinobacteria strains.</title>
        <authorList>
            <person name="Klenk H.-P."/>
        </authorList>
    </citation>
    <scope>NUCLEOTIDE SEQUENCE [LARGE SCALE GENOMIC DNA]</scope>
    <source>
        <strain evidence="10 11">DSM 8251</strain>
    </source>
</reference>
<dbReference type="InterPro" id="IPR006963">
    <property type="entry name" value="Mopterin_OxRdtase_4Fe-4S_dom"/>
</dbReference>
<dbReference type="InterPro" id="IPR011888">
    <property type="entry name" value="Anaer_DMSO_reductase"/>
</dbReference>
<dbReference type="InterPro" id="IPR006311">
    <property type="entry name" value="TAT_signal"/>
</dbReference>
<evidence type="ECO:0000256" key="8">
    <source>
        <dbReference type="ARBA" id="ARBA00023014"/>
    </source>
</evidence>
<feature type="domain" description="4Fe-4S Mo/W bis-MGD-type" evidence="9">
    <location>
        <begin position="48"/>
        <end position="113"/>
    </location>
</feature>
<dbReference type="SUPFAM" id="SSF50692">
    <property type="entry name" value="ADC-like"/>
    <property type="match status" value="1"/>
</dbReference>
<dbReference type="SUPFAM" id="SSF53706">
    <property type="entry name" value="Formate dehydrogenase/DMSO reductase, domains 1-3"/>
    <property type="match status" value="1"/>
</dbReference>
<dbReference type="GO" id="GO:0009055">
    <property type="term" value="F:electron transfer activity"/>
    <property type="evidence" value="ECO:0007669"/>
    <property type="project" value="TreeGrafter"/>
</dbReference>
<evidence type="ECO:0000259" key="9">
    <source>
        <dbReference type="PROSITE" id="PS51669"/>
    </source>
</evidence>
<comment type="caution">
    <text evidence="10">The sequence shown here is derived from an EMBL/GenBank/DDBJ whole genome shotgun (WGS) entry which is preliminary data.</text>
</comment>
<dbReference type="InterPro" id="IPR006657">
    <property type="entry name" value="MoPterin_dinucl-bd_dom"/>
</dbReference>
<keyword evidence="4" id="KW-0479">Metal-binding</keyword>
<dbReference type="PANTHER" id="PTHR43742">
    <property type="entry name" value="TRIMETHYLAMINE-N-OXIDE REDUCTASE"/>
    <property type="match status" value="1"/>
</dbReference>
<dbReference type="Gene3D" id="3.40.228.10">
    <property type="entry name" value="Dimethylsulfoxide Reductase, domain 2"/>
    <property type="match status" value="1"/>
</dbReference>
<evidence type="ECO:0000313" key="11">
    <source>
        <dbReference type="Proteomes" id="UP000316196"/>
    </source>
</evidence>
<evidence type="ECO:0000256" key="5">
    <source>
        <dbReference type="ARBA" id="ARBA00022729"/>
    </source>
</evidence>
<dbReference type="Pfam" id="PF01568">
    <property type="entry name" value="Molydop_binding"/>
    <property type="match status" value="1"/>
</dbReference>
<dbReference type="Pfam" id="PF04879">
    <property type="entry name" value="Molybdop_Fe4S4"/>
    <property type="match status" value="1"/>
</dbReference>
<evidence type="ECO:0000256" key="2">
    <source>
        <dbReference type="ARBA" id="ARBA00010312"/>
    </source>
</evidence>
<dbReference type="InterPro" id="IPR050612">
    <property type="entry name" value="Prok_Mopterin_Oxidored"/>
</dbReference>
<organism evidence="10 11">
    <name type="scientific">Propioniferax innocua</name>
    <dbReference type="NCBI Taxonomy" id="1753"/>
    <lineage>
        <taxon>Bacteria</taxon>
        <taxon>Bacillati</taxon>
        <taxon>Actinomycetota</taxon>
        <taxon>Actinomycetes</taxon>
        <taxon>Propionibacteriales</taxon>
        <taxon>Propionibacteriaceae</taxon>
        <taxon>Propioniferax</taxon>
    </lineage>
</organism>
<dbReference type="RefSeq" id="WP_142092220.1">
    <property type="nucleotide sequence ID" value="NZ_BAAAMD010000003.1"/>
</dbReference>
<dbReference type="GO" id="GO:0051539">
    <property type="term" value="F:4 iron, 4 sulfur cluster binding"/>
    <property type="evidence" value="ECO:0007669"/>
    <property type="project" value="InterPro"/>
</dbReference>
<evidence type="ECO:0000313" key="10">
    <source>
        <dbReference type="EMBL" id="TQL62358.1"/>
    </source>
</evidence>
<proteinExistence type="inferred from homology"/>
<dbReference type="NCBIfam" id="TIGR02166">
    <property type="entry name" value="dmsA_ynfE"/>
    <property type="match status" value="1"/>
</dbReference>
<keyword evidence="5" id="KW-0732">Signal</keyword>
<dbReference type="PANTHER" id="PTHR43742:SF3">
    <property type="entry name" value="DIMETHYL SULFOXIDE REDUCTASE DMSA"/>
    <property type="match status" value="1"/>
</dbReference>
<dbReference type="SMART" id="SM00926">
    <property type="entry name" value="Molybdop_Fe4S4"/>
    <property type="match status" value="1"/>
</dbReference>
<evidence type="ECO:0000256" key="7">
    <source>
        <dbReference type="ARBA" id="ARBA00023004"/>
    </source>
</evidence>
<name>A0A542ZPS2_9ACTN</name>
<dbReference type="InterPro" id="IPR009010">
    <property type="entry name" value="Asp_de-COase-like_dom_sf"/>
</dbReference>
<dbReference type="Gene3D" id="3.40.50.740">
    <property type="match status" value="2"/>
</dbReference>
<dbReference type="Gene3D" id="2.40.40.20">
    <property type="match status" value="1"/>
</dbReference>
<keyword evidence="3" id="KW-0500">Molybdenum</keyword>
<dbReference type="GO" id="GO:0030151">
    <property type="term" value="F:molybdenum ion binding"/>
    <property type="evidence" value="ECO:0007669"/>
    <property type="project" value="InterPro"/>
</dbReference>
<dbReference type="Gene3D" id="2.20.25.90">
    <property type="entry name" value="ADC-like domains"/>
    <property type="match status" value="1"/>
</dbReference>
<dbReference type="GO" id="GO:0009061">
    <property type="term" value="P:anaerobic respiration"/>
    <property type="evidence" value="ECO:0007669"/>
    <property type="project" value="TreeGrafter"/>
</dbReference>
<gene>
    <name evidence="10" type="ORF">FB460_0131</name>
</gene>
<keyword evidence="11" id="KW-1185">Reference proteome</keyword>
<comment type="cofactor">
    <cofactor evidence="1">
        <name>Mo-bis(molybdopterin guanine dinucleotide)</name>
        <dbReference type="ChEBI" id="CHEBI:60539"/>
    </cofactor>
</comment>
<evidence type="ECO:0000256" key="6">
    <source>
        <dbReference type="ARBA" id="ARBA00023002"/>
    </source>
</evidence>
<dbReference type="GO" id="GO:0043546">
    <property type="term" value="F:molybdopterin cofactor binding"/>
    <property type="evidence" value="ECO:0007669"/>
    <property type="project" value="InterPro"/>
</dbReference>
<dbReference type="GO" id="GO:0009389">
    <property type="term" value="F:dimethyl sulfoxide reductase activity"/>
    <property type="evidence" value="ECO:0007669"/>
    <property type="project" value="InterPro"/>
</dbReference>
<dbReference type="Proteomes" id="UP000316196">
    <property type="component" value="Unassembled WGS sequence"/>
</dbReference>
<protein>
    <submittedName>
        <fullName evidence="10">Anaerobic dimethyl sulfoxide reductase subunit A</fullName>
    </submittedName>
</protein>